<comment type="caution">
    <text evidence="2">The sequence shown here is derived from an EMBL/GenBank/DDBJ whole genome shotgun (WGS) entry which is preliminary data.</text>
</comment>
<feature type="region of interest" description="Disordered" evidence="1">
    <location>
        <begin position="136"/>
        <end position="157"/>
    </location>
</feature>
<evidence type="ECO:0000313" key="2">
    <source>
        <dbReference type="EMBL" id="KAJ1113735.1"/>
    </source>
</evidence>
<feature type="region of interest" description="Disordered" evidence="1">
    <location>
        <begin position="1"/>
        <end position="23"/>
    </location>
</feature>
<organism evidence="2 3">
    <name type="scientific">Pleurodeles waltl</name>
    <name type="common">Iberian ribbed newt</name>
    <dbReference type="NCBI Taxonomy" id="8319"/>
    <lineage>
        <taxon>Eukaryota</taxon>
        <taxon>Metazoa</taxon>
        <taxon>Chordata</taxon>
        <taxon>Craniata</taxon>
        <taxon>Vertebrata</taxon>
        <taxon>Euteleostomi</taxon>
        <taxon>Amphibia</taxon>
        <taxon>Batrachia</taxon>
        <taxon>Caudata</taxon>
        <taxon>Salamandroidea</taxon>
        <taxon>Salamandridae</taxon>
        <taxon>Pleurodelinae</taxon>
        <taxon>Pleurodeles</taxon>
    </lineage>
</organism>
<gene>
    <name evidence="2" type="ORF">NDU88_001977</name>
</gene>
<sequence>MGPPVPGIRSAPQGPHVGAGPDRSFSTFAPNSLPVPRRLVNVHSSPQGTDFTARYAVIGNVRAPGSVSVPVTSPCVPLSLRTFAALVPSYSLPITLRRWALFGCTVAMEENFSVVPWGPMTRRLITAPACSPTRVSITASSRSPSPPGALASRGAAPPHPFRCGSSWALRPLQHLCRYEEGTPYYPPSRLALPAPTAGWCRRLPLEPPASGHAGRSAPPPDTLKGRCRGRSLSPGSAPVCSRGRPRSATPSCNAPTGRDFSRGHGRPLLSHRLIRPRPGPRTFTSRRLLPSPAGPATAQREAADAVVRPGLSSPEPSRRPISAPGSLRRHQRGTLSPSPLL</sequence>
<dbReference type="AlphaFoldDB" id="A0AAV7NLR6"/>
<dbReference type="Proteomes" id="UP001066276">
    <property type="component" value="Chromosome 8"/>
</dbReference>
<evidence type="ECO:0000256" key="1">
    <source>
        <dbReference type="SAM" id="MobiDB-lite"/>
    </source>
</evidence>
<proteinExistence type="predicted"/>
<name>A0AAV7NLR6_PLEWA</name>
<reference evidence="2" key="1">
    <citation type="journal article" date="2022" name="bioRxiv">
        <title>Sequencing and chromosome-scale assembly of the giantPleurodeles waltlgenome.</title>
        <authorList>
            <person name="Brown T."/>
            <person name="Elewa A."/>
            <person name="Iarovenko S."/>
            <person name="Subramanian E."/>
            <person name="Araus A.J."/>
            <person name="Petzold A."/>
            <person name="Susuki M."/>
            <person name="Suzuki K.-i.T."/>
            <person name="Hayashi T."/>
            <person name="Toyoda A."/>
            <person name="Oliveira C."/>
            <person name="Osipova E."/>
            <person name="Leigh N.D."/>
            <person name="Simon A."/>
            <person name="Yun M.H."/>
        </authorList>
    </citation>
    <scope>NUCLEOTIDE SEQUENCE</scope>
    <source>
        <strain evidence="2">20211129_DDA</strain>
        <tissue evidence="2">Liver</tissue>
    </source>
</reference>
<accession>A0AAV7NLR6</accession>
<evidence type="ECO:0000313" key="3">
    <source>
        <dbReference type="Proteomes" id="UP001066276"/>
    </source>
</evidence>
<keyword evidence="3" id="KW-1185">Reference proteome</keyword>
<dbReference type="EMBL" id="JANPWB010000012">
    <property type="protein sequence ID" value="KAJ1113735.1"/>
    <property type="molecule type" value="Genomic_DNA"/>
</dbReference>
<protein>
    <submittedName>
        <fullName evidence="2">Uncharacterized protein</fullName>
    </submittedName>
</protein>
<feature type="region of interest" description="Disordered" evidence="1">
    <location>
        <begin position="207"/>
        <end position="341"/>
    </location>
</feature>